<reference evidence="2 3" key="1">
    <citation type="submission" date="2024-09" db="EMBL/GenBank/DDBJ databases">
        <title>Genome sequencing and assembly of Phytophthora oleae, isolate VK10A, causative agent of rot of olive drupes.</title>
        <authorList>
            <person name="Conti Taguali S."/>
            <person name="Riolo M."/>
            <person name="La Spada F."/>
            <person name="Cacciola S.O."/>
            <person name="Dionisio G."/>
        </authorList>
    </citation>
    <scope>NUCLEOTIDE SEQUENCE [LARGE SCALE GENOMIC DNA]</scope>
    <source>
        <strain evidence="2 3">VK10A</strain>
    </source>
</reference>
<dbReference type="InterPro" id="IPR012337">
    <property type="entry name" value="RNaseH-like_sf"/>
</dbReference>
<dbReference type="Proteomes" id="UP001632037">
    <property type="component" value="Unassembled WGS sequence"/>
</dbReference>
<dbReference type="EMBL" id="JBIMZQ010000034">
    <property type="protein sequence ID" value="KAL3661840.1"/>
    <property type="molecule type" value="Genomic_DNA"/>
</dbReference>
<proteinExistence type="predicted"/>
<dbReference type="SUPFAM" id="SSF53098">
    <property type="entry name" value="Ribonuclease H-like"/>
    <property type="match status" value="1"/>
</dbReference>
<dbReference type="InterPro" id="IPR008906">
    <property type="entry name" value="HATC_C_dom"/>
</dbReference>
<feature type="domain" description="HAT C-terminal dimerisation" evidence="1">
    <location>
        <begin position="223"/>
        <end position="293"/>
    </location>
</feature>
<evidence type="ECO:0000259" key="1">
    <source>
        <dbReference type="Pfam" id="PF05699"/>
    </source>
</evidence>
<dbReference type="Pfam" id="PF05699">
    <property type="entry name" value="Dimer_Tnp_hAT"/>
    <property type="match status" value="1"/>
</dbReference>
<name>A0ABD3F8Q6_9STRA</name>
<dbReference type="AlphaFoldDB" id="A0ABD3F8Q6"/>
<gene>
    <name evidence="2" type="ORF">V7S43_013134</name>
</gene>
<keyword evidence="3" id="KW-1185">Reference proteome</keyword>
<evidence type="ECO:0000313" key="3">
    <source>
        <dbReference type="Proteomes" id="UP001632037"/>
    </source>
</evidence>
<comment type="caution">
    <text evidence="2">The sequence shown here is derived from an EMBL/GenBank/DDBJ whole genome shotgun (WGS) entry which is preliminary data.</text>
</comment>
<protein>
    <recommendedName>
        <fullName evidence="1">HAT C-terminal dimerisation domain-containing protein</fullName>
    </recommendedName>
</protein>
<organism evidence="2 3">
    <name type="scientific">Phytophthora oleae</name>
    <dbReference type="NCBI Taxonomy" id="2107226"/>
    <lineage>
        <taxon>Eukaryota</taxon>
        <taxon>Sar</taxon>
        <taxon>Stramenopiles</taxon>
        <taxon>Oomycota</taxon>
        <taxon>Peronosporomycetes</taxon>
        <taxon>Peronosporales</taxon>
        <taxon>Peronosporaceae</taxon>
        <taxon>Phytophthora</taxon>
    </lineage>
</organism>
<accession>A0ABD3F8Q6</accession>
<evidence type="ECO:0000313" key="2">
    <source>
        <dbReference type="EMBL" id="KAL3661840.1"/>
    </source>
</evidence>
<sequence>MEVIQMLSLLEPISILSYIGQAESGNQCNVLLGLYKFRISLLGVTAPLKDSRSTKTGKQLFRPEELSNLASTTRALLHKLSTECFSGGTLAATSCSYAFEMQLLLHPNFKNPDGVLKKVILKSNQQAGASQKVVDRHYTKDRRKVIDCVRKIMEAVDIQPTSPGIVAPPPDVVFSEDVMELFTEMADEVVPLPEETHNAMHEQRVDEEFDRWLTTPISLRTVRPGEVEPVLSFWKCQQEHGNFRLLPLLARVLFSMPSSSAQIERDFGTAGRMVTPQRRSLIPYNVDMATFSNCNRNYADITQCLKLSAEERLPSNVLVNMVQELDDEFGCWQIFSRVEAWIKVSPITRMRAKPSWSGRSWGVRV</sequence>